<evidence type="ECO:0000256" key="1">
    <source>
        <dbReference type="SAM" id="MobiDB-lite"/>
    </source>
</evidence>
<accession>A0A8A4XCW1</accession>
<name>A0A8A4XCW1_9VIRU</name>
<dbReference type="Pfam" id="PF02336">
    <property type="entry name" value="Denso_VP4"/>
    <property type="match status" value="1"/>
</dbReference>
<dbReference type="InterPro" id="IPR016184">
    <property type="entry name" value="Capsid/spike_ssDNA_virus"/>
</dbReference>
<reference evidence="2" key="1">
    <citation type="submission" date="2020-09" db="EMBL/GenBank/DDBJ databases">
        <authorList>
            <person name="Dai Z."/>
            <person name="Yang S."/>
            <person name="Zhang W."/>
        </authorList>
    </citation>
    <scope>NUCLEOTIDE SEQUENCE</scope>
    <source>
        <strain evidence="2">Gbt104par01</strain>
    </source>
</reference>
<reference evidence="2" key="2">
    <citation type="journal article" date="2022" name="Gigascience">
        <title>Parvovirus dark matter in the cloaca of wild birds.</title>
        <authorList>
            <person name="Dai Z."/>
            <person name="Wang H."/>
            <person name="Wu H."/>
            <person name="Zhang Q."/>
            <person name="Ji L."/>
            <person name="Wang X."/>
            <person name="Shen Q."/>
            <person name="Yang S."/>
            <person name="Ma X."/>
            <person name="Shan T."/>
            <person name="Zhang W."/>
        </authorList>
    </citation>
    <scope>NUCLEOTIDE SEQUENCE</scope>
    <source>
        <strain evidence="2">Gbt104par01</strain>
    </source>
</reference>
<organism evidence="2">
    <name type="scientific">Motacilla cinerea ambidensovirus</name>
    <dbReference type="NCBI Taxonomy" id="2794458"/>
    <lineage>
        <taxon>Viruses</taxon>
        <taxon>Monodnaviria</taxon>
        <taxon>Shotokuvirae</taxon>
        <taxon>Cossaviricota</taxon>
        <taxon>Quintoviricetes</taxon>
        <taxon>Piccovirales</taxon>
        <taxon>Parvoviridae</taxon>
        <taxon>Densovirinae</taxon>
        <taxon>Ambidensovirus</taxon>
    </lineage>
</organism>
<dbReference type="SUPFAM" id="SSF88645">
    <property type="entry name" value="ssDNA viruses"/>
    <property type="match status" value="1"/>
</dbReference>
<dbReference type="EMBL" id="MW046616">
    <property type="protein sequence ID" value="QTE04091.1"/>
    <property type="molecule type" value="Genomic_DNA"/>
</dbReference>
<sequence>MAPPQKRSRNEEEGEAVSSTREAQTGGSTPGGTGSNVIATIITNPKPLNYTRVFSKRFQIYTGGFVYTKKDRNFLPTAKQAIFNDYAAFYTTPLACINPNTLAIYMTPAEYGSLNSWTYAKTCRIKITPIGFRLPFATNEVASTFANSQTLVQIGHSVGINNQYNMIEAGYTTSDADTTLPTGLVAYDPDLTLYGTDGSIGANMGVPRHWNRYTTLIRNVGSRKWQGSPNLLDMIQVQNVIDTKGVPIINYKYDFKNGIIRLSPNDVNVQRLVLAQDVEIPLGNQINRFNASSTQTEITTDSIVQKNMVTPVQAAFTGMYSYNTPIDKAMFMVRQLSHDLTPDHPPLLHFGVLPVQSNPVNAPSATFANVAMVWEVETELHTETSTGYINPDTIALNLKSWDPMLYIPEANYLNIYGINTYISNRLVNDATA</sequence>
<evidence type="ECO:0000313" key="2">
    <source>
        <dbReference type="EMBL" id="QTE04091.1"/>
    </source>
</evidence>
<feature type="region of interest" description="Disordered" evidence="1">
    <location>
        <begin position="1"/>
        <end position="37"/>
    </location>
</feature>
<proteinExistence type="predicted"/>
<protein>
    <submittedName>
        <fullName evidence="2">VP1</fullName>
    </submittedName>
</protein>
<dbReference type="InterPro" id="IPR003433">
    <property type="entry name" value="Capsid_VP4_densovirus"/>
</dbReference>